<dbReference type="SMART" id="SM00409">
    <property type="entry name" value="IG"/>
    <property type="match status" value="1"/>
</dbReference>
<dbReference type="InterPro" id="IPR007110">
    <property type="entry name" value="Ig-like_dom"/>
</dbReference>
<dbReference type="Proteomes" id="UP000507470">
    <property type="component" value="Unassembled WGS sequence"/>
</dbReference>
<dbReference type="InterPro" id="IPR003599">
    <property type="entry name" value="Ig_sub"/>
</dbReference>
<evidence type="ECO:0000313" key="4">
    <source>
        <dbReference type="Proteomes" id="UP000507470"/>
    </source>
</evidence>
<proteinExistence type="predicted"/>
<organism evidence="3 4">
    <name type="scientific">Mytilus coruscus</name>
    <name type="common">Sea mussel</name>
    <dbReference type="NCBI Taxonomy" id="42192"/>
    <lineage>
        <taxon>Eukaryota</taxon>
        <taxon>Metazoa</taxon>
        <taxon>Spiralia</taxon>
        <taxon>Lophotrochozoa</taxon>
        <taxon>Mollusca</taxon>
        <taxon>Bivalvia</taxon>
        <taxon>Autobranchia</taxon>
        <taxon>Pteriomorphia</taxon>
        <taxon>Mytilida</taxon>
        <taxon>Mytiloidea</taxon>
        <taxon>Mytilidae</taxon>
        <taxon>Mytilinae</taxon>
        <taxon>Mytilus</taxon>
    </lineage>
</organism>
<dbReference type="InterPro" id="IPR013783">
    <property type="entry name" value="Ig-like_fold"/>
</dbReference>
<evidence type="ECO:0000259" key="2">
    <source>
        <dbReference type="PROSITE" id="PS50835"/>
    </source>
</evidence>
<reference evidence="3 4" key="1">
    <citation type="submission" date="2020-06" db="EMBL/GenBank/DDBJ databases">
        <authorList>
            <person name="Li R."/>
            <person name="Bekaert M."/>
        </authorList>
    </citation>
    <scope>NUCLEOTIDE SEQUENCE [LARGE SCALE GENOMIC DNA]</scope>
    <source>
        <strain evidence="4">wild</strain>
    </source>
</reference>
<keyword evidence="4" id="KW-1185">Reference proteome</keyword>
<dbReference type="AlphaFoldDB" id="A0A6J8E4D9"/>
<dbReference type="SUPFAM" id="SSF48726">
    <property type="entry name" value="Immunoglobulin"/>
    <property type="match status" value="1"/>
</dbReference>
<gene>
    <name evidence="3" type="ORF">MCOR_47953</name>
</gene>
<dbReference type="Pfam" id="PF00047">
    <property type="entry name" value="ig"/>
    <property type="match status" value="1"/>
</dbReference>
<protein>
    <recommendedName>
        <fullName evidence="2">Ig-like domain-containing protein</fullName>
    </recommendedName>
</protein>
<dbReference type="PROSITE" id="PS50835">
    <property type="entry name" value="IG_LIKE"/>
    <property type="match status" value="1"/>
</dbReference>
<sequence>MENIVYVIFLLQVVCVIAENSRTIQYANIDESVILICQQSKPAEGLRWLRNNVILTDGQQISHMSPWHEKITIYHKKNVGQYNLRIANVTADDFGDYLCEMQIDKEVSNLLVRLKNKAAIADLQAHKKGRFDLIFNKDVGEVLKEATSNSLDEKGIIKAKSAKIIQRDMLDTKNRFTGTFNDSCQHESVP</sequence>
<name>A0A6J8E4D9_MYTCO</name>
<evidence type="ECO:0000313" key="3">
    <source>
        <dbReference type="EMBL" id="CAC5415247.1"/>
    </source>
</evidence>
<accession>A0A6J8E4D9</accession>
<dbReference type="InterPro" id="IPR013151">
    <property type="entry name" value="Immunoglobulin_dom"/>
</dbReference>
<dbReference type="Gene3D" id="2.60.40.10">
    <property type="entry name" value="Immunoglobulins"/>
    <property type="match status" value="1"/>
</dbReference>
<dbReference type="EMBL" id="CACVKT020008390">
    <property type="protein sequence ID" value="CAC5415247.1"/>
    <property type="molecule type" value="Genomic_DNA"/>
</dbReference>
<feature type="chain" id="PRO_5026677228" description="Ig-like domain-containing protein" evidence="1">
    <location>
        <begin position="19"/>
        <end position="190"/>
    </location>
</feature>
<dbReference type="InterPro" id="IPR036179">
    <property type="entry name" value="Ig-like_dom_sf"/>
</dbReference>
<keyword evidence="1" id="KW-0732">Signal</keyword>
<feature type="domain" description="Ig-like" evidence="2">
    <location>
        <begin position="31"/>
        <end position="102"/>
    </location>
</feature>
<evidence type="ECO:0000256" key="1">
    <source>
        <dbReference type="SAM" id="SignalP"/>
    </source>
</evidence>
<feature type="signal peptide" evidence="1">
    <location>
        <begin position="1"/>
        <end position="18"/>
    </location>
</feature>